<keyword evidence="3" id="KW-0479">Metal-binding</keyword>
<evidence type="ECO:0000256" key="8">
    <source>
        <dbReference type="ARBA" id="ARBA00046332"/>
    </source>
</evidence>
<dbReference type="InterPro" id="IPR007419">
    <property type="entry name" value="BFD-like_2Fe2S-bd_dom"/>
</dbReference>
<dbReference type="Proteomes" id="UP001596189">
    <property type="component" value="Unassembled WGS sequence"/>
</dbReference>
<dbReference type="PANTHER" id="PTHR37424">
    <property type="entry name" value="BACTERIOFERRITIN-ASSOCIATED FERREDOXIN"/>
    <property type="match status" value="1"/>
</dbReference>
<evidence type="ECO:0000256" key="7">
    <source>
        <dbReference type="ARBA" id="ARBA00039386"/>
    </source>
</evidence>
<proteinExistence type="inferred from homology"/>
<dbReference type="Gene3D" id="1.10.10.1100">
    <property type="entry name" value="BFD-like [2Fe-2S]-binding domain"/>
    <property type="match status" value="1"/>
</dbReference>
<keyword evidence="4" id="KW-0249">Electron transport</keyword>
<evidence type="ECO:0000313" key="10">
    <source>
        <dbReference type="EMBL" id="MFC6008106.1"/>
    </source>
</evidence>
<gene>
    <name evidence="10" type="ORF">ACFQDO_13305</name>
</gene>
<evidence type="ECO:0000256" key="6">
    <source>
        <dbReference type="ARBA" id="ARBA00023014"/>
    </source>
</evidence>
<evidence type="ECO:0000256" key="3">
    <source>
        <dbReference type="ARBA" id="ARBA00022723"/>
    </source>
</evidence>
<evidence type="ECO:0000256" key="2">
    <source>
        <dbReference type="ARBA" id="ARBA00022714"/>
    </source>
</evidence>
<keyword evidence="6" id="KW-0411">Iron-sulfur</keyword>
<name>A0ABW1JFI1_9ACTN</name>
<evidence type="ECO:0000256" key="5">
    <source>
        <dbReference type="ARBA" id="ARBA00023004"/>
    </source>
</evidence>
<evidence type="ECO:0000259" key="9">
    <source>
        <dbReference type="Pfam" id="PF04324"/>
    </source>
</evidence>
<dbReference type="InterPro" id="IPR052371">
    <property type="entry name" value="BFD-associated_ferredoxin"/>
</dbReference>
<comment type="caution">
    <text evidence="10">The sequence shown here is derived from an EMBL/GenBank/DDBJ whole genome shotgun (WGS) entry which is preliminary data.</text>
</comment>
<comment type="similarity">
    <text evidence="8">Belongs to the Bfd family.</text>
</comment>
<keyword evidence="11" id="KW-1185">Reference proteome</keyword>
<feature type="domain" description="BFD-like [2Fe-2S]-binding" evidence="9">
    <location>
        <begin position="2"/>
        <end position="49"/>
    </location>
</feature>
<evidence type="ECO:0000313" key="11">
    <source>
        <dbReference type="Proteomes" id="UP001596189"/>
    </source>
</evidence>
<keyword evidence="5" id="KW-0408">Iron</keyword>
<keyword evidence="1" id="KW-0813">Transport</keyword>
<dbReference type="RefSeq" id="WP_345715794.1">
    <property type="nucleotide sequence ID" value="NZ_BAABFP010000002.1"/>
</dbReference>
<dbReference type="Pfam" id="PF04324">
    <property type="entry name" value="Fer2_BFD"/>
    <property type="match status" value="1"/>
</dbReference>
<keyword evidence="2" id="KW-0001">2Fe-2S</keyword>
<dbReference type="EMBL" id="JBHSRD010000004">
    <property type="protein sequence ID" value="MFC6008106.1"/>
    <property type="molecule type" value="Genomic_DNA"/>
</dbReference>
<organism evidence="10 11">
    <name type="scientific">Angustibacter luteus</name>
    <dbReference type="NCBI Taxonomy" id="658456"/>
    <lineage>
        <taxon>Bacteria</taxon>
        <taxon>Bacillati</taxon>
        <taxon>Actinomycetota</taxon>
        <taxon>Actinomycetes</taxon>
        <taxon>Kineosporiales</taxon>
        <taxon>Kineosporiaceae</taxon>
    </lineage>
</organism>
<dbReference type="InterPro" id="IPR041854">
    <property type="entry name" value="BFD-like_2Fe2S-bd_dom_sf"/>
</dbReference>
<evidence type="ECO:0000256" key="4">
    <source>
        <dbReference type="ARBA" id="ARBA00022982"/>
    </source>
</evidence>
<reference evidence="11" key="1">
    <citation type="journal article" date="2019" name="Int. J. Syst. Evol. Microbiol.">
        <title>The Global Catalogue of Microorganisms (GCM) 10K type strain sequencing project: providing services to taxonomists for standard genome sequencing and annotation.</title>
        <authorList>
            <consortium name="The Broad Institute Genomics Platform"/>
            <consortium name="The Broad Institute Genome Sequencing Center for Infectious Disease"/>
            <person name="Wu L."/>
            <person name="Ma J."/>
        </authorList>
    </citation>
    <scope>NUCLEOTIDE SEQUENCE [LARGE SCALE GENOMIC DNA]</scope>
    <source>
        <strain evidence="11">KACC 14249</strain>
    </source>
</reference>
<evidence type="ECO:0000256" key="1">
    <source>
        <dbReference type="ARBA" id="ARBA00022448"/>
    </source>
</evidence>
<dbReference type="PANTHER" id="PTHR37424:SF1">
    <property type="entry name" value="BACTERIOFERRITIN-ASSOCIATED FERREDOXIN"/>
    <property type="match status" value="1"/>
</dbReference>
<sequence>MIVCHCKVVSDREVVAAIQDGARTVRQICGASGAGKDCGGCVFSLKRLLCEHGAVLSAVSPVPEAEGAAC</sequence>
<accession>A0ABW1JFI1</accession>
<protein>
    <recommendedName>
        <fullName evidence="7">Bacterioferritin-associated ferredoxin</fullName>
    </recommendedName>
</protein>